<dbReference type="EMBL" id="JABNND010000034">
    <property type="protein sequence ID" value="NQX51908.1"/>
    <property type="molecule type" value="Genomic_DNA"/>
</dbReference>
<dbReference type="Gene3D" id="3.30.950.30">
    <property type="entry name" value="Schlafen, AAA domain"/>
    <property type="match status" value="1"/>
</dbReference>
<dbReference type="GO" id="GO:0005524">
    <property type="term" value="F:ATP binding"/>
    <property type="evidence" value="ECO:0007669"/>
    <property type="project" value="UniProtKB-KW"/>
</dbReference>
<keyword evidence="2" id="KW-0547">Nucleotide-binding</keyword>
<dbReference type="InterPro" id="IPR038461">
    <property type="entry name" value="Schlafen_AlbA_2_dom_sf"/>
</dbReference>
<evidence type="ECO:0000259" key="1">
    <source>
        <dbReference type="Pfam" id="PF04326"/>
    </source>
</evidence>
<evidence type="ECO:0000313" key="3">
    <source>
        <dbReference type="Proteomes" id="UP000551316"/>
    </source>
</evidence>
<protein>
    <submittedName>
        <fullName evidence="2">ATP-binding protein</fullName>
    </submittedName>
</protein>
<evidence type="ECO:0000313" key="2">
    <source>
        <dbReference type="EMBL" id="NQX51908.1"/>
    </source>
</evidence>
<gene>
    <name evidence="2" type="ORF">HNS28_10980</name>
</gene>
<feature type="domain" description="Schlafen AlbA-2" evidence="1">
    <location>
        <begin position="12"/>
        <end position="63"/>
    </location>
</feature>
<dbReference type="Proteomes" id="UP000551316">
    <property type="component" value="Unassembled WGS sequence"/>
</dbReference>
<dbReference type="Pfam" id="PF04326">
    <property type="entry name" value="SLFN_AlbA_2"/>
    <property type="match status" value="1"/>
</dbReference>
<sequence length="124" mass="13734">MDEVTQFSHMPEGQYFDRKSARIKPEDAVRHVIAFANASGGQLVIGIEDDGTITGFRRENAKPIESFEQLPITLCAPWSTTRASCGSRTSWLAAARASTMWTVSFWRGISGSSARSTWTTNVYL</sequence>
<keyword evidence="2" id="KW-0067">ATP-binding</keyword>
<proteinExistence type="predicted"/>
<comment type="caution">
    <text evidence="2">The sequence shown here is derived from an EMBL/GenBank/DDBJ whole genome shotgun (WGS) entry which is preliminary data.</text>
</comment>
<reference evidence="2 3" key="1">
    <citation type="submission" date="2020-05" db="EMBL/GenBank/DDBJ databases">
        <title>Draft Genome Sequence of Bifidobacterium longum subsp. Infantis BI-G201, a Commercialization Strain.</title>
        <authorList>
            <person name="Song J."/>
            <person name="Xu Y."/>
            <person name="Han D."/>
            <person name="Teng Q."/>
            <person name="Jiang D."/>
            <person name="Liu Q."/>
        </authorList>
    </citation>
    <scope>NUCLEOTIDE SEQUENCE [LARGE SCALE GENOMIC DNA]</scope>
    <source>
        <strain evidence="2 3">BI-G201</strain>
    </source>
</reference>
<accession>A0A7D4XYP5</accession>
<name>A0A7D4XYP5_BIFLI</name>
<organism evidence="2 3">
    <name type="scientific">Bifidobacterium longum subsp. infantis</name>
    <dbReference type="NCBI Taxonomy" id="1682"/>
    <lineage>
        <taxon>Bacteria</taxon>
        <taxon>Bacillati</taxon>
        <taxon>Actinomycetota</taxon>
        <taxon>Actinomycetes</taxon>
        <taxon>Bifidobacteriales</taxon>
        <taxon>Bifidobacteriaceae</taxon>
        <taxon>Bifidobacterium</taxon>
    </lineage>
</organism>
<dbReference type="InterPro" id="IPR007421">
    <property type="entry name" value="Schlafen_AlbA_2_dom"/>
</dbReference>
<dbReference type="AlphaFoldDB" id="A0A7D4XYP5"/>